<protein>
    <submittedName>
        <fullName evidence="1">7402_t:CDS:1</fullName>
    </submittedName>
</protein>
<organism evidence="1 2">
    <name type="scientific">Acaulospora colombiana</name>
    <dbReference type="NCBI Taxonomy" id="27376"/>
    <lineage>
        <taxon>Eukaryota</taxon>
        <taxon>Fungi</taxon>
        <taxon>Fungi incertae sedis</taxon>
        <taxon>Mucoromycota</taxon>
        <taxon>Glomeromycotina</taxon>
        <taxon>Glomeromycetes</taxon>
        <taxon>Diversisporales</taxon>
        <taxon>Acaulosporaceae</taxon>
        <taxon>Acaulospora</taxon>
    </lineage>
</organism>
<evidence type="ECO:0000313" key="1">
    <source>
        <dbReference type="EMBL" id="CAG8731029.1"/>
    </source>
</evidence>
<accession>A0ACA9Q2Z3</accession>
<dbReference type="EMBL" id="CAJVPT010042853">
    <property type="protein sequence ID" value="CAG8731029.1"/>
    <property type="molecule type" value="Genomic_DNA"/>
</dbReference>
<evidence type="ECO:0000313" key="2">
    <source>
        <dbReference type="Proteomes" id="UP000789525"/>
    </source>
</evidence>
<name>A0ACA9Q2Z3_9GLOM</name>
<sequence length="161" mass="17772">VEAPRESSAAIPYVIPSQETYLISLRHRLVRIFCVKMVSHPDRETSNPPPSAQGRARLHGGRTHLGTDIRNLFDRAALSGTPVLCSDDETVGALAEFLVERIILIDDERLLERSERVGKEEGGNKSRAAGWQCFPSWLSLSLLCAVVVNVPQSIPTMVLSR</sequence>
<comment type="caution">
    <text evidence="1">The sequence shown here is derived from an EMBL/GenBank/DDBJ whole genome shotgun (WGS) entry which is preliminary data.</text>
</comment>
<proteinExistence type="predicted"/>
<dbReference type="Proteomes" id="UP000789525">
    <property type="component" value="Unassembled WGS sequence"/>
</dbReference>
<keyword evidence="2" id="KW-1185">Reference proteome</keyword>
<reference evidence="1" key="1">
    <citation type="submission" date="2021-06" db="EMBL/GenBank/DDBJ databases">
        <authorList>
            <person name="Kallberg Y."/>
            <person name="Tangrot J."/>
            <person name="Rosling A."/>
        </authorList>
    </citation>
    <scope>NUCLEOTIDE SEQUENCE</scope>
    <source>
        <strain evidence="1">CL356</strain>
    </source>
</reference>
<gene>
    <name evidence="1" type="ORF">ACOLOM_LOCUS11639</name>
</gene>
<feature type="non-terminal residue" evidence="1">
    <location>
        <position position="1"/>
    </location>
</feature>